<evidence type="ECO:0008006" key="3">
    <source>
        <dbReference type="Google" id="ProtNLM"/>
    </source>
</evidence>
<dbReference type="EMBL" id="FNJR01000006">
    <property type="protein sequence ID" value="SDP60992.1"/>
    <property type="molecule type" value="Genomic_DNA"/>
</dbReference>
<gene>
    <name evidence="1" type="ORF">SAMN04487905_10638</name>
</gene>
<keyword evidence="2" id="KW-1185">Reference proteome</keyword>
<dbReference type="AlphaFoldDB" id="A0A1H0U3X5"/>
<dbReference type="Proteomes" id="UP000199497">
    <property type="component" value="Unassembled WGS sequence"/>
</dbReference>
<dbReference type="OrthoDB" id="4772768at2"/>
<reference evidence="2" key="1">
    <citation type="submission" date="2016-10" db="EMBL/GenBank/DDBJ databases">
        <authorList>
            <person name="Varghese N."/>
            <person name="Submissions S."/>
        </authorList>
    </citation>
    <scope>NUCLEOTIDE SEQUENCE [LARGE SCALE GENOMIC DNA]</scope>
    <source>
        <strain evidence="2">DSM 46732</strain>
    </source>
</reference>
<proteinExistence type="predicted"/>
<name>A0A1H0U3X5_9ACTN</name>
<sequence>MTRPDYAAPCRSPECPNTAHDGNLCSHCLGGLLYALRGDRDGTNGVADLAAELDITITRQAVTTDRVGSRGNETPVPFHVAASDARRDLHNVLGTWARDLWETYDGQHSPGVVDTLGDIAGWIARHPTWLAGHPAAGELVDELRDAIARAWRVVDLAPERLYCGPCPHCRCGIYARPDRDIAGCRECGGRYEVATLREQLLDAARDTLATAAEAARALPALLGRDVSVNSLRKWAHEGRLAKHAPLPGDSRQRPRYRLGDIIDMTHRTTAGAATCAS</sequence>
<organism evidence="1 2">
    <name type="scientific">Actinopolyspora xinjiangensis</name>
    <dbReference type="NCBI Taxonomy" id="405564"/>
    <lineage>
        <taxon>Bacteria</taxon>
        <taxon>Bacillati</taxon>
        <taxon>Actinomycetota</taxon>
        <taxon>Actinomycetes</taxon>
        <taxon>Actinopolysporales</taxon>
        <taxon>Actinopolysporaceae</taxon>
        <taxon>Actinopolyspora</taxon>
    </lineage>
</organism>
<evidence type="ECO:0000313" key="1">
    <source>
        <dbReference type="EMBL" id="SDP60992.1"/>
    </source>
</evidence>
<accession>A0A1H0U3X5</accession>
<protein>
    <recommendedName>
        <fullName evidence="3">Helix-turn-helix domain-containing protein</fullName>
    </recommendedName>
</protein>
<dbReference type="STRING" id="405564.SAMN04487905_10638"/>
<evidence type="ECO:0000313" key="2">
    <source>
        <dbReference type="Proteomes" id="UP000199497"/>
    </source>
</evidence>
<dbReference type="RefSeq" id="WP_092601172.1">
    <property type="nucleotide sequence ID" value="NZ_FNJR01000006.1"/>
</dbReference>